<dbReference type="Pfam" id="PF00583">
    <property type="entry name" value="Acetyltransf_1"/>
    <property type="match status" value="1"/>
</dbReference>
<evidence type="ECO:0000313" key="5">
    <source>
        <dbReference type="Proteomes" id="UP000095463"/>
    </source>
</evidence>
<feature type="domain" description="N-acetyltransferase" evidence="3">
    <location>
        <begin position="1"/>
        <end position="161"/>
    </location>
</feature>
<organism evidence="4 5">
    <name type="scientific">Devosia insulae DS-56</name>
    <dbReference type="NCBI Taxonomy" id="1116389"/>
    <lineage>
        <taxon>Bacteria</taxon>
        <taxon>Pseudomonadati</taxon>
        <taxon>Pseudomonadota</taxon>
        <taxon>Alphaproteobacteria</taxon>
        <taxon>Hyphomicrobiales</taxon>
        <taxon>Devosiaceae</taxon>
        <taxon>Devosia</taxon>
    </lineage>
</organism>
<sequence length="166" mass="18137">MTRRLAAADAEAYRALRIEGLQNSPASFGSSLAEEIDKPAEAWVDRLDKGFVFGLFDAEALVGTAGFYREAMLKSAHRGHLVGVYVSPGSRGRGGADLLIAAVIAEARNHVLQLHLAVTQDNPTARRLYERHGFVTYGEDPRGLKVDGVFYDDYLMVLRLDEGSGK</sequence>
<comment type="caution">
    <text evidence="4">The sequence shown here is derived from an EMBL/GenBank/DDBJ whole genome shotgun (WGS) entry which is preliminary data.</text>
</comment>
<protein>
    <recommendedName>
        <fullName evidence="3">N-acetyltransferase domain-containing protein</fullName>
    </recommendedName>
</protein>
<dbReference type="InterPro" id="IPR016181">
    <property type="entry name" value="Acyl_CoA_acyltransferase"/>
</dbReference>
<dbReference type="GO" id="GO:0016747">
    <property type="term" value="F:acyltransferase activity, transferring groups other than amino-acyl groups"/>
    <property type="evidence" value="ECO:0007669"/>
    <property type="project" value="InterPro"/>
</dbReference>
<dbReference type="InterPro" id="IPR000182">
    <property type="entry name" value="GNAT_dom"/>
</dbReference>
<proteinExistence type="predicted"/>
<dbReference type="CDD" id="cd04301">
    <property type="entry name" value="NAT_SF"/>
    <property type="match status" value="1"/>
</dbReference>
<dbReference type="Gene3D" id="3.40.630.30">
    <property type="match status" value="1"/>
</dbReference>
<evidence type="ECO:0000259" key="3">
    <source>
        <dbReference type="PROSITE" id="PS51186"/>
    </source>
</evidence>
<dbReference type="PROSITE" id="PS51186">
    <property type="entry name" value="GNAT"/>
    <property type="match status" value="1"/>
</dbReference>
<keyword evidence="2" id="KW-0012">Acyltransferase</keyword>
<gene>
    <name evidence="4" type="ORF">VW23_009755</name>
</gene>
<reference evidence="4 5" key="1">
    <citation type="journal article" date="2015" name="Genome Announc.">
        <title>Genome Assemblies of Three Soil-Associated Devosia species: D. insulae, D. limi, and D. soli.</title>
        <authorList>
            <person name="Hassan Y.I."/>
            <person name="Lepp D."/>
            <person name="Zhou T."/>
        </authorList>
    </citation>
    <scope>NUCLEOTIDE SEQUENCE [LARGE SCALE GENOMIC DNA]</scope>
    <source>
        <strain evidence="4 5">DS-56</strain>
    </source>
</reference>
<name>A0A1E5XW54_9HYPH</name>
<dbReference type="AlphaFoldDB" id="A0A1E5XW54"/>
<evidence type="ECO:0000313" key="4">
    <source>
        <dbReference type="EMBL" id="OEO32823.1"/>
    </source>
</evidence>
<dbReference type="PANTHER" id="PTHR43877">
    <property type="entry name" value="AMINOALKYLPHOSPHONATE N-ACETYLTRANSFERASE-RELATED-RELATED"/>
    <property type="match status" value="1"/>
</dbReference>
<dbReference type="EMBL" id="LAJE02000053">
    <property type="protein sequence ID" value="OEO32823.1"/>
    <property type="molecule type" value="Genomic_DNA"/>
</dbReference>
<evidence type="ECO:0000256" key="2">
    <source>
        <dbReference type="ARBA" id="ARBA00023315"/>
    </source>
</evidence>
<evidence type="ECO:0000256" key="1">
    <source>
        <dbReference type="ARBA" id="ARBA00022679"/>
    </source>
</evidence>
<keyword evidence="5" id="KW-1185">Reference proteome</keyword>
<dbReference type="SUPFAM" id="SSF55729">
    <property type="entry name" value="Acyl-CoA N-acyltransferases (Nat)"/>
    <property type="match status" value="1"/>
</dbReference>
<keyword evidence="1" id="KW-0808">Transferase</keyword>
<dbReference type="PANTHER" id="PTHR43877:SF2">
    <property type="entry name" value="AMINOALKYLPHOSPHONATE N-ACETYLTRANSFERASE-RELATED"/>
    <property type="match status" value="1"/>
</dbReference>
<dbReference type="Proteomes" id="UP000095463">
    <property type="component" value="Unassembled WGS sequence"/>
</dbReference>
<accession>A0A1E5XW54</accession>
<dbReference type="InterPro" id="IPR050832">
    <property type="entry name" value="Bact_Acetyltransf"/>
</dbReference>